<dbReference type="EMBL" id="JAFNEN010000111">
    <property type="protein sequence ID" value="KAG8194011.1"/>
    <property type="molecule type" value="Genomic_DNA"/>
</dbReference>
<evidence type="ECO:0000313" key="2">
    <source>
        <dbReference type="EMBL" id="KAG8194011.1"/>
    </source>
</evidence>
<feature type="region of interest" description="Disordered" evidence="1">
    <location>
        <begin position="27"/>
        <end position="111"/>
    </location>
</feature>
<sequence>MEMAKFYNKVQKLQSYLPYAWPHHPARATFHNHSGKPGDPSPNEGTPQHRRRQQMFFLGGAHLALPAPPSPHRGKVEPTPSASQSCPTTGHKKATAGSREKRAGFDNQSRSTPVSVFVRCSQVLLKKKSLKWSLNISS</sequence>
<comment type="caution">
    <text evidence="2">The sequence shown here is derived from an EMBL/GenBank/DDBJ whole genome shotgun (WGS) entry which is preliminary data.</text>
</comment>
<dbReference type="Proteomes" id="UP000827092">
    <property type="component" value="Unassembled WGS sequence"/>
</dbReference>
<keyword evidence="3" id="KW-1185">Reference proteome</keyword>
<accession>A0AAV6VE73</accession>
<dbReference type="AlphaFoldDB" id="A0AAV6VE73"/>
<name>A0AAV6VE73_9ARAC</name>
<protein>
    <submittedName>
        <fullName evidence="2">Uncharacterized protein</fullName>
    </submittedName>
</protein>
<reference evidence="2 3" key="1">
    <citation type="journal article" date="2022" name="Nat. Ecol. Evol.">
        <title>A masculinizing supergene underlies an exaggerated male reproductive morph in a spider.</title>
        <authorList>
            <person name="Hendrickx F."/>
            <person name="De Corte Z."/>
            <person name="Sonet G."/>
            <person name="Van Belleghem S.M."/>
            <person name="Kostlbacher S."/>
            <person name="Vangestel C."/>
        </authorList>
    </citation>
    <scope>NUCLEOTIDE SEQUENCE [LARGE SCALE GENOMIC DNA]</scope>
    <source>
        <strain evidence="2">W744_W776</strain>
    </source>
</reference>
<proteinExistence type="predicted"/>
<evidence type="ECO:0000313" key="3">
    <source>
        <dbReference type="Proteomes" id="UP000827092"/>
    </source>
</evidence>
<gene>
    <name evidence="2" type="ORF">JTE90_003612</name>
</gene>
<organism evidence="2 3">
    <name type="scientific">Oedothorax gibbosus</name>
    <dbReference type="NCBI Taxonomy" id="931172"/>
    <lineage>
        <taxon>Eukaryota</taxon>
        <taxon>Metazoa</taxon>
        <taxon>Ecdysozoa</taxon>
        <taxon>Arthropoda</taxon>
        <taxon>Chelicerata</taxon>
        <taxon>Arachnida</taxon>
        <taxon>Araneae</taxon>
        <taxon>Araneomorphae</taxon>
        <taxon>Entelegynae</taxon>
        <taxon>Araneoidea</taxon>
        <taxon>Linyphiidae</taxon>
        <taxon>Erigoninae</taxon>
        <taxon>Oedothorax</taxon>
    </lineage>
</organism>
<evidence type="ECO:0000256" key="1">
    <source>
        <dbReference type="SAM" id="MobiDB-lite"/>
    </source>
</evidence>